<dbReference type="InterPro" id="IPR050479">
    <property type="entry name" value="CYP11_CYP27_families"/>
</dbReference>
<comment type="caution">
    <text evidence="10">The sequence shown here is derived from an EMBL/GenBank/DDBJ whole genome shotgun (WGS) entry which is preliminary data.</text>
</comment>
<dbReference type="Pfam" id="PF00067">
    <property type="entry name" value="p450"/>
    <property type="match status" value="1"/>
</dbReference>
<evidence type="ECO:0000313" key="10">
    <source>
        <dbReference type="EMBL" id="KAH8388244.1"/>
    </source>
</evidence>
<dbReference type="PROSITE" id="PS00086">
    <property type="entry name" value="CYTOCHROME_P450"/>
    <property type="match status" value="1"/>
</dbReference>
<keyword evidence="4 8" id="KW-0479">Metal-binding</keyword>
<dbReference type="InterPro" id="IPR036396">
    <property type="entry name" value="Cyt_P450_sf"/>
</dbReference>
<protein>
    <submittedName>
        <fullName evidence="10">Uncharacterized protein</fullName>
    </submittedName>
</protein>
<accession>A0AAD4KG86</accession>
<dbReference type="GO" id="GO:0005506">
    <property type="term" value="F:iron ion binding"/>
    <property type="evidence" value="ECO:0007669"/>
    <property type="project" value="InterPro"/>
</dbReference>
<reference evidence="10" key="1">
    <citation type="journal article" date="2021" name="Mol. Ecol. Resour.">
        <title>Phylogenomic analyses of the genus Drosophila reveals genomic signals of climate adaptation.</title>
        <authorList>
            <person name="Li F."/>
            <person name="Rane R.V."/>
            <person name="Luria V."/>
            <person name="Xiong Z."/>
            <person name="Chen J."/>
            <person name="Li Z."/>
            <person name="Catullo R.A."/>
            <person name="Griffin P.C."/>
            <person name="Schiffer M."/>
            <person name="Pearce S."/>
            <person name="Lee S.F."/>
            <person name="McElroy K."/>
            <person name="Stocker A."/>
            <person name="Shirriffs J."/>
            <person name="Cockerell F."/>
            <person name="Coppin C."/>
            <person name="Sgro C.M."/>
            <person name="Karger A."/>
            <person name="Cain J.W."/>
            <person name="Weber J.A."/>
            <person name="Santpere G."/>
            <person name="Kirschner M.W."/>
            <person name="Hoffmann A.A."/>
            <person name="Oakeshott J.G."/>
            <person name="Zhang G."/>
        </authorList>
    </citation>
    <scope>NUCLEOTIDE SEQUENCE</scope>
    <source>
        <strain evidence="10">BGI-SZ-2011g</strain>
    </source>
</reference>
<dbReference type="CDD" id="cd11054">
    <property type="entry name" value="CYP24A1-like"/>
    <property type="match status" value="1"/>
</dbReference>
<dbReference type="AlphaFoldDB" id="A0AAD4KG86"/>
<evidence type="ECO:0000313" key="11">
    <source>
        <dbReference type="Proteomes" id="UP001200034"/>
    </source>
</evidence>
<dbReference type="GO" id="GO:0016705">
    <property type="term" value="F:oxidoreductase activity, acting on paired donors, with incorporation or reduction of molecular oxygen"/>
    <property type="evidence" value="ECO:0007669"/>
    <property type="project" value="InterPro"/>
</dbReference>
<dbReference type="InterPro" id="IPR002401">
    <property type="entry name" value="Cyt_P450_E_grp-I"/>
</dbReference>
<dbReference type="FunFam" id="1.10.630.10:FF:000006">
    <property type="entry name" value="Cytochrome P450 302a1, mitochondrial"/>
    <property type="match status" value="1"/>
</dbReference>
<name>A0AAD4KG86_9MUSC</name>
<comment type="cofactor">
    <cofactor evidence="1 8">
        <name>heme</name>
        <dbReference type="ChEBI" id="CHEBI:30413"/>
    </cofactor>
</comment>
<keyword evidence="7 9" id="KW-0503">Monooxygenase</keyword>
<evidence type="ECO:0000256" key="6">
    <source>
        <dbReference type="ARBA" id="ARBA00023004"/>
    </source>
</evidence>
<dbReference type="PANTHER" id="PTHR24279">
    <property type="entry name" value="CYTOCHROME P450"/>
    <property type="match status" value="1"/>
</dbReference>
<dbReference type="PRINTS" id="PR00385">
    <property type="entry name" value="P450"/>
</dbReference>
<keyword evidence="3 8" id="KW-0349">Heme</keyword>
<dbReference type="InterPro" id="IPR017972">
    <property type="entry name" value="Cyt_P450_CS"/>
</dbReference>
<dbReference type="SUPFAM" id="SSF48264">
    <property type="entry name" value="Cytochrome P450"/>
    <property type="match status" value="1"/>
</dbReference>
<sequence length="504" mass="58638">MCCKYSAITSECKRTRSYDTIPKVSSTQFLFYVLPGGRYYKKEFPYIMLDLHNRLGTLYRIPGILGKDEFLVTNDPAHFQQVIRAEGPWPERQGKSILDFHRSKFRKDFYQGIEGIISTDGEMWAKFRFTVNPVMMQPKIIRLYYQKMSNVNKEFVQRIREIRDRHTFEVPETFEEEINRFTLESVSVVALDKQLGLINENRNDPQLRKLFDAINQYFALAAKIELRPSLWRFLPSSRFQQAMQALDDIQEVSANFVNEALERLERDPTEKPEHEKSVLEKLLKIDKKIATVMAMDMIMAGVDTTTSTFTGCLLCIAKNPAKQVKLREEVLRILPHKDSDFTEASMSSMSYLRACIKESLRFYPLIAGNSRVIKSDIVLNGYQIPKETAVIMMAQGLQMDDDYYPRSKEFLPERWLRKAKEGSTVGQCPNTLKTSNPFISLPFGFGPRMCIGKRIVEMELELSIARLIRNFYIEFNHCTDKPFKNQLINVPNIPLQFKFTDVEY</sequence>
<dbReference type="Gene3D" id="1.10.630.10">
    <property type="entry name" value="Cytochrome P450"/>
    <property type="match status" value="1"/>
</dbReference>
<feature type="binding site" description="axial binding residue" evidence="8">
    <location>
        <position position="450"/>
    </location>
    <ligand>
        <name>heme</name>
        <dbReference type="ChEBI" id="CHEBI:30413"/>
    </ligand>
    <ligandPart>
        <name>Fe</name>
        <dbReference type="ChEBI" id="CHEBI:18248"/>
    </ligandPart>
</feature>
<keyword evidence="6 8" id="KW-0408">Iron</keyword>
<dbReference type="PRINTS" id="PR00463">
    <property type="entry name" value="EP450I"/>
</dbReference>
<comment type="similarity">
    <text evidence="2 9">Belongs to the cytochrome P450 family.</text>
</comment>
<evidence type="ECO:0000256" key="3">
    <source>
        <dbReference type="ARBA" id="ARBA00022617"/>
    </source>
</evidence>
<keyword evidence="11" id="KW-1185">Reference proteome</keyword>
<evidence type="ECO:0000256" key="1">
    <source>
        <dbReference type="ARBA" id="ARBA00001971"/>
    </source>
</evidence>
<dbReference type="GO" id="GO:0004497">
    <property type="term" value="F:monooxygenase activity"/>
    <property type="evidence" value="ECO:0007669"/>
    <property type="project" value="UniProtKB-KW"/>
</dbReference>
<keyword evidence="5 9" id="KW-0560">Oxidoreductase</keyword>
<evidence type="ECO:0000256" key="5">
    <source>
        <dbReference type="ARBA" id="ARBA00023002"/>
    </source>
</evidence>
<dbReference type="EMBL" id="JAJJHW010000014">
    <property type="protein sequence ID" value="KAH8388244.1"/>
    <property type="molecule type" value="Genomic_DNA"/>
</dbReference>
<dbReference type="PANTHER" id="PTHR24279:SF120">
    <property type="entry name" value="CYTOCHROME P450"/>
    <property type="match status" value="1"/>
</dbReference>
<proteinExistence type="inferred from homology"/>
<dbReference type="Proteomes" id="UP001200034">
    <property type="component" value="Unassembled WGS sequence"/>
</dbReference>
<dbReference type="GO" id="GO:0020037">
    <property type="term" value="F:heme binding"/>
    <property type="evidence" value="ECO:0007669"/>
    <property type="project" value="InterPro"/>
</dbReference>
<organism evidence="10 11">
    <name type="scientific">Drosophila rubida</name>
    <dbReference type="NCBI Taxonomy" id="30044"/>
    <lineage>
        <taxon>Eukaryota</taxon>
        <taxon>Metazoa</taxon>
        <taxon>Ecdysozoa</taxon>
        <taxon>Arthropoda</taxon>
        <taxon>Hexapoda</taxon>
        <taxon>Insecta</taxon>
        <taxon>Pterygota</taxon>
        <taxon>Neoptera</taxon>
        <taxon>Endopterygota</taxon>
        <taxon>Diptera</taxon>
        <taxon>Brachycera</taxon>
        <taxon>Muscomorpha</taxon>
        <taxon>Ephydroidea</taxon>
        <taxon>Drosophilidae</taxon>
        <taxon>Drosophila</taxon>
    </lineage>
</organism>
<evidence type="ECO:0000256" key="2">
    <source>
        <dbReference type="ARBA" id="ARBA00010617"/>
    </source>
</evidence>
<evidence type="ECO:0000256" key="4">
    <source>
        <dbReference type="ARBA" id="ARBA00022723"/>
    </source>
</evidence>
<dbReference type="InterPro" id="IPR001128">
    <property type="entry name" value="Cyt_P450"/>
</dbReference>
<evidence type="ECO:0000256" key="9">
    <source>
        <dbReference type="RuleBase" id="RU000461"/>
    </source>
</evidence>
<evidence type="ECO:0000256" key="8">
    <source>
        <dbReference type="PIRSR" id="PIRSR602401-1"/>
    </source>
</evidence>
<evidence type="ECO:0000256" key="7">
    <source>
        <dbReference type="ARBA" id="ARBA00023033"/>
    </source>
</evidence>
<gene>
    <name evidence="10" type="ORF">KR093_001908</name>
</gene>